<dbReference type="PANTHER" id="PTHR20982">
    <property type="entry name" value="RIBOSOME RECYCLING FACTOR"/>
    <property type="match status" value="1"/>
</dbReference>
<dbReference type="FunFam" id="3.30.1360.40:FF:000001">
    <property type="entry name" value="Ribosome-recycling factor"/>
    <property type="match status" value="1"/>
</dbReference>
<evidence type="ECO:0000256" key="3">
    <source>
        <dbReference type="ARBA" id="ARBA00022490"/>
    </source>
</evidence>
<dbReference type="Gene3D" id="3.30.1360.40">
    <property type="match status" value="1"/>
</dbReference>
<evidence type="ECO:0000313" key="7">
    <source>
        <dbReference type="EMBL" id="CAB4704372.1"/>
    </source>
</evidence>
<dbReference type="InterPro" id="IPR036191">
    <property type="entry name" value="RRF_sf"/>
</dbReference>
<dbReference type="EMBL" id="CAFBQP010000002">
    <property type="protein sequence ID" value="CAB5051681.1"/>
    <property type="molecule type" value="Genomic_DNA"/>
</dbReference>
<dbReference type="FunFam" id="1.10.132.20:FF:000001">
    <property type="entry name" value="Ribosome-recycling factor"/>
    <property type="match status" value="1"/>
</dbReference>
<dbReference type="SUPFAM" id="SSF55194">
    <property type="entry name" value="Ribosome recycling factor, RRF"/>
    <property type="match status" value="1"/>
</dbReference>
<gene>
    <name evidence="7" type="ORF">UFOPK2602_00768</name>
    <name evidence="8" type="ORF">UFOPK2806_01540</name>
    <name evidence="9" type="ORF">UFOPK4306_00095</name>
</gene>
<dbReference type="Pfam" id="PF01765">
    <property type="entry name" value="RRF"/>
    <property type="match status" value="1"/>
</dbReference>
<dbReference type="GO" id="GO:0005737">
    <property type="term" value="C:cytoplasm"/>
    <property type="evidence" value="ECO:0007669"/>
    <property type="project" value="UniProtKB-SubCell"/>
</dbReference>
<dbReference type="InterPro" id="IPR023584">
    <property type="entry name" value="Ribosome_recyc_fac_dom"/>
</dbReference>
<keyword evidence="3" id="KW-0963">Cytoplasm</keyword>
<comment type="similarity">
    <text evidence="2">Belongs to the RRF family.</text>
</comment>
<organism evidence="7">
    <name type="scientific">freshwater metagenome</name>
    <dbReference type="NCBI Taxonomy" id="449393"/>
    <lineage>
        <taxon>unclassified sequences</taxon>
        <taxon>metagenomes</taxon>
        <taxon>ecological metagenomes</taxon>
    </lineage>
</organism>
<comment type="subcellular location">
    <subcellularLocation>
        <location evidence="1">Cytoplasm</location>
    </subcellularLocation>
</comment>
<dbReference type="GO" id="GO:0006412">
    <property type="term" value="P:translation"/>
    <property type="evidence" value="ECO:0007669"/>
    <property type="project" value="UniProtKB-KW"/>
</dbReference>
<dbReference type="PANTHER" id="PTHR20982:SF3">
    <property type="entry name" value="MITOCHONDRIAL RIBOSOME RECYCLING FACTOR PSEUDO 1"/>
    <property type="match status" value="1"/>
</dbReference>
<evidence type="ECO:0000256" key="4">
    <source>
        <dbReference type="ARBA" id="ARBA00022917"/>
    </source>
</evidence>
<dbReference type="HAMAP" id="MF_00040">
    <property type="entry name" value="RRF"/>
    <property type="match status" value="1"/>
</dbReference>
<dbReference type="GO" id="GO:0043023">
    <property type="term" value="F:ribosomal large subunit binding"/>
    <property type="evidence" value="ECO:0007669"/>
    <property type="project" value="TreeGrafter"/>
</dbReference>
<evidence type="ECO:0000256" key="2">
    <source>
        <dbReference type="ARBA" id="ARBA00005912"/>
    </source>
</evidence>
<feature type="domain" description="Ribosome recycling factor" evidence="6">
    <location>
        <begin position="22"/>
        <end position="183"/>
    </location>
</feature>
<dbReference type="CDD" id="cd00520">
    <property type="entry name" value="RRF"/>
    <property type="match status" value="1"/>
</dbReference>
<dbReference type="Gene3D" id="1.10.132.20">
    <property type="entry name" value="Ribosome-recycling factor"/>
    <property type="match status" value="1"/>
</dbReference>
<proteinExistence type="inferred from homology"/>
<dbReference type="EMBL" id="CAEZYY010000021">
    <property type="protein sequence ID" value="CAB4759290.1"/>
    <property type="molecule type" value="Genomic_DNA"/>
</dbReference>
<evidence type="ECO:0000313" key="8">
    <source>
        <dbReference type="EMBL" id="CAB4759290.1"/>
    </source>
</evidence>
<feature type="coiled-coil region" evidence="5">
    <location>
        <begin position="139"/>
        <end position="173"/>
    </location>
</feature>
<dbReference type="EMBL" id="CAEZXX010000041">
    <property type="protein sequence ID" value="CAB4704372.1"/>
    <property type="molecule type" value="Genomic_DNA"/>
</dbReference>
<accession>A0A6J6Q1G1</accession>
<dbReference type="InterPro" id="IPR002661">
    <property type="entry name" value="Ribosome_recyc_fac"/>
</dbReference>
<dbReference type="NCBIfam" id="TIGR00496">
    <property type="entry name" value="frr"/>
    <property type="match status" value="1"/>
</dbReference>
<protein>
    <submittedName>
        <fullName evidence="7">Unannotated protein</fullName>
    </submittedName>
</protein>
<evidence type="ECO:0000256" key="1">
    <source>
        <dbReference type="ARBA" id="ARBA00004496"/>
    </source>
</evidence>
<evidence type="ECO:0000259" key="6">
    <source>
        <dbReference type="Pfam" id="PF01765"/>
    </source>
</evidence>
<keyword evidence="5" id="KW-0175">Coiled coil</keyword>
<evidence type="ECO:0000313" key="9">
    <source>
        <dbReference type="EMBL" id="CAB5051681.1"/>
    </source>
</evidence>
<dbReference type="AlphaFoldDB" id="A0A6J6Q1G1"/>
<name>A0A6J6Q1G1_9ZZZZ</name>
<reference evidence="7" key="1">
    <citation type="submission" date="2020-05" db="EMBL/GenBank/DDBJ databases">
        <authorList>
            <person name="Chiriac C."/>
            <person name="Salcher M."/>
            <person name="Ghai R."/>
            <person name="Kavagutti S V."/>
        </authorList>
    </citation>
    <scope>NUCLEOTIDE SEQUENCE</scope>
</reference>
<evidence type="ECO:0000256" key="5">
    <source>
        <dbReference type="SAM" id="Coils"/>
    </source>
</evidence>
<sequence>MIDDTLLEAIDKMDKALEHTQGQFSTVRTGRATPALVDRMLVTYYGAEVPLQQLATFQVPEARVLVIKPHDRASLSAIEKAIRDSDLGVSPSNDGVIIRLALPALTEERRKEYVKVAKNMAEDGRVAVRNVRRDARKALDSMEKAHEISSDDLERAEKELEKITHDHVEAIDKALVKKEAELLEV</sequence>
<keyword evidence="4" id="KW-0648">Protein biosynthesis</keyword>